<name>A0A1U7LHF2_NEOID</name>
<dbReference type="SUPFAM" id="SSF50104">
    <property type="entry name" value="Translation proteins SH3-like domain"/>
    <property type="match status" value="1"/>
</dbReference>
<evidence type="ECO:0000256" key="1">
    <source>
        <dbReference type="ARBA" id="ARBA00008427"/>
    </source>
</evidence>
<evidence type="ECO:0000256" key="3">
    <source>
        <dbReference type="ARBA" id="ARBA00023274"/>
    </source>
</evidence>
<organism evidence="4 5">
    <name type="scientific">Neolecta irregularis (strain DAH-3)</name>
    <dbReference type="NCBI Taxonomy" id="1198029"/>
    <lineage>
        <taxon>Eukaryota</taxon>
        <taxon>Fungi</taxon>
        <taxon>Dikarya</taxon>
        <taxon>Ascomycota</taxon>
        <taxon>Taphrinomycotina</taxon>
        <taxon>Neolectales</taxon>
        <taxon>Neolectaceae</taxon>
        <taxon>Neolecta</taxon>
    </lineage>
</organism>
<dbReference type="Pfam" id="PF01157">
    <property type="entry name" value="Ribosomal_L21e"/>
    <property type="match status" value="1"/>
</dbReference>
<dbReference type="OrthoDB" id="1539250at2759"/>
<dbReference type="GO" id="GO:0003735">
    <property type="term" value="F:structural constituent of ribosome"/>
    <property type="evidence" value="ECO:0007669"/>
    <property type="project" value="InterPro"/>
</dbReference>
<dbReference type="InterPro" id="IPR008991">
    <property type="entry name" value="Translation_prot_SH3-like_sf"/>
</dbReference>
<keyword evidence="3" id="KW-0687">Ribonucleoprotein</keyword>
<dbReference type="InterPro" id="IPR001147">
    <property type="entry name" value="Ribosomal_eL21"/>
</dbReference>
<dbReference type="GO" id="GO:1990904">
    <property type="term" value="C:ribonucleoprotein complex"/>
    <property type="evidence" value="ECO:0007669"/>
    <property type="project" value="UniProtKB-KW"/>
</dbReference>
<dbReference type="STRING" id="1198029.A0A1U7LHF2"/>
<keyword evidence="5" id="KW-1185">Reference proteome</keyword>
<dbReference type="GO" id="GO:0006412">
    <property type="term" value="P:translation"/>
    <property type="evidence" value="ECO:0007669"/>
    <property type="project" value="InterPro"/>
</dbReference>
<dbReference type="OMA" id="HVQASRC"/>
<comment type="similarity">
    <text evidence="1">Belongs to the eukaryotic ribosomal protein eL21 family.</text>
</comment>
<proteinExistence type="inferred from homology"/>
<dbReference type="AlphaFoldDB" id="A0A1U7LHF2"/>
<evidence type="ECO:0000313" key="5">
    <source>
        <dbReference type="Proteomes" id="UP000186594"/>
    </source>
</evidence>
<dbReference type="GO" id="GO:0005840">
    <property type="term" value="C:ribosome"/>
    <property type="evidence" value="ECO:0007669"/>
    <property type="project" value="UniProtKB-KW"/>
</dbReference>
<dbReference type="Proteomes" id="UP000186594">
    <property type="component" value="Unassembled WGS sequence"/>
</dbReference>
<evidence type="ECO:0000313" key="4">
    <source>
        <dbReference type="EMBL" id="OLL22085.1"/>
    </source>
</evidence>
<dbReference type="FunFam" id="6.10.250.3260:FF:000001">
    <property type="entry name" value="60S ribosomal protein L21"/>
    <property type="match status" value="1"/>
</dbReference>
<reference evidence="4 5" key="1">
    <citation type="submission" date="2016-04" db="EMBL/GenBank/DDBJ databases">
        <title>Evolutionary innovation and constraint leading to complex multicellularity in the Ascomycota.</title>
        <authorList>
            <person name="Cisse O."/>
            <person name="Nguyen A."/>
            <person name="Hewitt D.A."/>
            <person name="Jedd G."/>
            <person name="Stajich J.E."/>
        </authorList>
    </citation>
    <scope>NUCLEOTIDE SEQUENCE [LARGE SCALE GENOMIC DNA]</scope>
    <source>
        <strain evidence="4 5">DAH-3</strain>
    </source>
</reference>
<accession>A0A1U7LHF2</accession>
<dbReference type="EMBL" id="LXFE01003917">
    <property type="protein sequence ID" value="OLL22085.1"/>
    <property type="molecule type" value="Genomic_DNA"/>
</dbReference>
<protein>
    <submittedName>
        <fullName evidence="4">60S ribosomal protein L21-A</fullName>
    </submittedName>
</protein>
<comment type="caution">
    <text evidence="4">The sequence shown here is derived from an EMBL/GenBank/DDBJ whole genome shotgun (WGS) entry which is preliminary data.</text>
</comment>
<dbReference type="Gene3D" id="2.30.30.70">
    <property type="entry name" value="Ribosomal protein L21"/>
    <property type="match status" value="1"/>
</dbReference>
<evidence type="ECO:0000256" key="2">
    <source>
        <dbReference type="ARBA" id="ARBA00022980"/>
    </source>
</evidence>
<gene>
    <name evidence="4" type="ORF">NEOLI_002424</name>
</gene>
<dbReference type="InterPro" id="IPR036948">
    <property type="entry name" value="Ribosomal_eL21_sf"/>
</dbReference>
<keyword evidence="2 4" id="KW-0689">Ribosomal protein</keyword>
<dbReference type="PANTHER" id="PTHR20981">
    <property type="entry name" value="60S RIBOSOMAL PROTEIN L21"/>
    <property type="match status" value="1"/>
</dbReference>
<dbReference type="Gene3D" id="6.10.250.3260">
    <property type="match status" value="1"/>
</dbReference>
<sequence length="119" mass="13842">MGTFIREIKKGMLIGKNRKTGIIYNVTKSSVGVIIYKIVGNRYMEKRVSIRIEHVRHSKCREDFIRRVKENAQKRKEAKARGETVQLKRQPLAPREAHIVKVESNFPETVHALPYDTII</sequence>